<sequence>MTIEETQKRIREDDSFVMGELLKLQELFKMKKVIRYHHTREEVIDTESVAEHVYGMMVLIDYFLPLEQTGVWDSEKIFKTALYHDIDEILTGDRIGYLKTQSDRENEKATQQKVVGSLPLSIQNKVNDLLNQYDEQATIEARFTRAIDKIEPLFHLINDNGKKICFGTGVTLSQSKSIKDKYVKDFPYIKRFNEVLTDHMIKGGYFAPEQ</sequence>
<comment type="cofactor">
    <cofactor evidence="2">
        <name>Mn(2+)</name>
        <dbReference type="ChEBI" id="CHEBI:29035"/>
    </cofactor>
</comment>
<evidence type="ECO:0000259" key="8">
    <source>
        <dbReference type="SMART" id="SM00471"/>
    </source>
</evidence>
<gene>
    <name evidence="9" type="ORF">A2392_01475</name>
</gene>
<dbReference type="InterPro" id="IPR006674">
    <property type="entry name" value="HD_domain"/>
</dbReference>
<dbReference type="EMBL" id="MFMS01000002">
    <property type="protein sequence ID" value="OGG86113.1"/>
    <property type="molecule type" value="Genomic_DNA"/>
</dbReference>
<protein>
    <recommendedName>
        <fullName evidence="5">5'-deoxynucleotidase</fullName>
        <ecNumber evidence="5">3.1.3.89</ecNumber>
    </recommendedName>
</protein>
<dbReference type="InterPro" id="IPR039356">
    <property type="entry name" value="YfbR/HDDC2"/>
</dbReference>
<comment type="caution">
    <text evidence="9">The sequence shown here is derived from an EMBL/GenBank/DDBJ whole genome shotgun (WGS) entry which is preliminary data.</text>
</comment>
<dbReference type="AlphaFoldDB" id="A0A1F6FJU1"/>
<dbReference type="SMART" id="SM00471">
    <property type="entry name" value="HDc"/>
    <property type="match status" value="1"/>
</dbReference>
<dbReference type="GO" id="GO:0002953">
    <property type="term" value="F:5'-deoxynucleotidase activity"/>
    <property type="evidence" value="ECO:0007669"/>
    <property type="project" value="UniProtKB-EC"/>
</dbReference>
<evidence type="ECO:0000256" key="5">
    <source>
        <dbReference type="ARBA" id="ARBA00012964"/>
    </source>
</evidence>
<dbReference type="InterPro" id="IPR003607">
    <property type="entry name" value="HD/PDEase_dom"/>
</dbReference>
<evidence type="ECO:0000313" key="10">
    <source>
        <dbReference type="Proteomes" id="UP000177395"/>
    </source>
</evidence>
<dbReference type="SUPFAM" id="SSF109604">
    <property type="entry name" value="HD-domain/PDEase-like"/>
    <property type="match status" value="1"/>
</dbReference>
<evidence type="ECO:0000256" key="6">
    <source>
        <dbReference type="ARBA" id="ARBA00022723"/>
    </source>
</evidence>
<dbReference type="PANTHER" id="PTHR11845:SF13">
    <property type="entry name" value="5'-DEOXYNUCLEOTIDASE HDDC2"/>
    <property type="match status" value="1"/>
</dbReference>
<dbReference type="STRING" id="1798531.A2392_01475"/>
<keyword evidence="7" id="KW-0378">Hydrolase</keyword>
<organism evidence="9 10">
    <name type="scientific">Candidatus Kaiserbacteria bacterium RIFOXYB1_FULL_46_14</name>
    <dbReference type="NCBI Taxonomy" id="1798531"/>
    <lineage>
        <taxon>Bacteria</taxon>
        <taxon>Candidatus Kaiseribacteriota</taxon>
    </lineage>
</organism>
<dbReference type="Pfam" id="PF13023">
    <property type="entry name" value="HD_3"/>
    <property type="match status" value="1"/>
</dbReference>
<dbReference type="Gene3D" id="1.10.3210.10">
    <property type="entry name" value="Hypothetical protein af1432"/>
    <property type="match status" value="1"/>
</dbReference>
<dbReference type="GO" id="GO:0046872">
    <property type="term" value="F:metal ion binding"/>
    <property type="evidence" value="ECO:0007669"/>
    <property type="project" value="UniProtKB-KW"/>
</dbReference>
<comment type="cofactor">
    <cofactor evidence="3">
        <name>Co(2+)</name>
        <dbReference type="ChEBI" id="CHEBI:48828"/>
    </cofactor>
</comment>
<evidence type="ECO:0000256" key="4">
    <source>
        <dbReference type="ARBA" id="ARBA00011738"/>
    </source>
</evidence>
<dbReference type="PANTHER" id="PTHR11845">
    <property type="entry name" value="5'-DEOXYNUCLEOTIDASE HDDC2"/>
    <property type="match status" value="1"/>
</dbReference>
<comment type="subunit">
    <text evidence="4">Homodimer.</text>
</comment>
<comment type="catalytic activity">
    <reaction evidence="1">
        <text>a 2'-deoxyribonucleoside 5'-phosphate + H2O = a 2'-deoxyribonucleoside + phosphate</text>
        <dbReference type="Rhea" id="RHEA:36167"/>
        <dbReference type="ChEBI" id="CHEBI:15377"/>
        <dbReference type="ChEBI" id="CHEBI:18274"/>
        <dbReference type="ChEBI" id="CHEBI:43474"/>
        <dbReference type="ChEBI" id="CHEBI:65317"/>
        <dbReference type="EC" id="3.1.3.89"/>
    </reaction>
</comment>
<reference evidence="9 10" key="1">
    <citation type="journal article" date="2016" name="Nat. Commun.">
        <title>Thousands of microbial genomes shed light on interconnected biogeochemical processes in an aquifer system.</title>
        <authorList>
            <person name="Anantharaman K."/>
            <person name="Brown C.T."/>
            <person name="Hug L.A."/>
            <person name="Sharon I."/>
            <person name="Castelle C.J."/>
            <person name="Probst A.J."/>
            <person name="Thomas B.C."/>
            <person name="Singh A."/>
            <person name="Wilkins M.J."/>
            <person name="Karaoz U."/>
            <person name="Brodie E.L."/>
            <person name="Williams K.H."/>
            <person name="Hubbard S.S."/>
            <person name="Banfield J.F."/>
        </authorList>
    </citation>
    <scope>NUCLEOTIDE SEQUENCE [LARGE SCALE GENOMIC DNA]</scope>
</reference>
<dbReference type="Proteomes" id="UP000177395">
    <property type="component" value="Unassembled WGS sequence"/>
</dbReference>
<accession>A0A1F6FJU1</accession>
<evidence type="ECO:0000256" key="2">
    <source>
        <dbReference type="ARBA" id="ARBA00001936"/>
    </source>
</evidence>
<proteinExistence type="predicted"/>
<evidence type="ECO:0000256" key="3">
    <source>
        <dbReference type="ARBA" id="ARBA00001941"/>
    </source>
</evidence>
<evidence type="ECO:0000256" key="1">
    <source>
        <dbReference type="ARBA" id="ARBA00001638"/>
    </source>
</evidence>
<keyword evidence="6" id="KW-0479">Metal-binding</keyword>
<feature type="domain" description="HD/PDEase" evidence="8">
    <location>
        <begin position="45"/>
        <end position="162"/>
    </location>
</feature>
<name>A0A1F6FJU1_9BACT</name>
<dbReference type="GO" id="GO:0005737">
    <property type="term" value="C:cytoplasm"/>
    <property type="evidence" value="ECO:0007669"/>
    <property type="project" value="TreeGrafter"/>
</dbReference>
<evidence type="ECO:0000313" key="9">
    <source>
        <dbReference type="EMBL" id="OGG86113.1"/>
    </source>
</evidence>
<evidence type="ECO:0000256" key="7">
    <source>
        <dbReference type="ARBA" id="ARBA00022801"/>
    </source>
</evidence>
<dbReference type="EC" id="3.1.3.89" evidence="5"/>